<gene>
    <name evidence="3" type="ORF">N0F65_008853</name>
</gene>
<reference evidence="3" key="1">
    <citation type="submission" date="2022-11" db="EMBL/GenBank/DDBJ databases">
        <authorList>
            <person name="Morgan W.R."/>
            <person name="Tartar A."/>
        </authorList>
    </citation>
    <scope>NUCLEOTIDE SEQUENCE</scope>
    <source>
        <strain evidence="3">ARSEF 373</strain>
    </source>
</reference>
<evidence type="ECO:0000313" key="3">
    <source>
        <dbReference type="EMBL" id="DAZ96892.1"/>
    </source>
</evidence>
<feature type="coiled-coil region" evidence="1">
    <location>
        <begin position="104"/>
        <end position="176"/>
    </location>
</feature>
<keyword evidence="1" id="KW-0175">Coiled coil</keyword>
<keyword evidence="2" id="KW-1133">Transmembrane helix</keyword>
<organism evidence="3 4">
    <name type="scientific">Lagenidium giganteum</name>
    <dbReference type="NCBI Taxonomy" id="4803"/>
    <lineage>
        <taxon>Eukaryota</taxon>
        <taxon>Sar</taxon>
        <taxon>Stramenopiles</taxon>
        <taxon>Oomycota</taxon>
        <taxon>Peronosporomycetes</taxon>
        <taxon>Pythiales</taxon>
        <taxon>Pythiaceae</taxon>
    </lineage>
</organism>
<comment type="caution">
    <text evidence="3">The sequence shown here is derived from an EMBL/GenBank/DDBJ whole genome shotgun (WGS) entry which is preliminary data.</text>
</comment>
<feature type="transmembrane region" description="Helical" evidence="2">
    <location>
        <begin position="245"/>
        <end position="266"/>
    </location>
</feature>
<evidence type="ECO:0000313" key="4">
    <source>
        <dbReference type="Proteomes" id="UP001146120"/>
    </source>
</evidence>
<dbReference type="EMBL" id="DAKRPA010000153">
    <property type="protein sequence ID" value="DAZ96892.1"/>
    <property type="molecule type" value="Genomic_DNA"/>
</dbReference>
<feature type="transmembrane region" description="Helical" evidence="2">
    <location>
        <begin position="177"/>
        <end position="201"/>
    </location>
</feature>
<dbReference type="Proteomes" id="UP001146120">
    <property type="component" value="Unassembled WGS sequence"/>
</dbReference>
<keyword evidence="2" id="KW-0472">Membrane</keyword>
<evidence type="ECO:0000256" key="1">
    <source>
        <dbReference type="SAM" id="Coils"/>
    </source>
</evidence>
<evidence type="ECO:0000256" key="2">
    <source>
        <dbReference type="SAM" id="Phobius"/>
    </source>
</evidence>
<reference evidence="3" key="2">
    <citation type="journal article" date="2023" name="Microbiol Resour">
        <title>Decontamination and Annotation of the Draft Genome Sequence of the Oomycete Lagenidium giganteum ARSEF 373.</title>
        <authorList>
            <person name="Morgan W.R."/>
            <person name="Tartar A."/>
        </authorList>
    </citation>
    <scope>NUCLEOTIDE SEQUENCE</scope>
    <source>
        <strain evidence="3">ARSEF 373</strain>
    </source>
</reference>
<keyword evidence="4" id="KW-1185">Reference proteome</keyword>
<name>A0AAV2YPB6_9STRA</name>
<sequence length="391" mass="45237">MWTQRLETVVNRAEVLEITHLDEVESAQYLLEETERQKFCAKMCSNDATAAESVDALARSLVALGADHKHAVLKASEIYANRANTMLLIDSLRSCFNEVRKRDLMKMEERRRRHREKQSDKRERIADKFRMKRQVLAERMEQTRILQREKEEAENRAKLRVELEEKRRLEKAERKQWVSFVTKVDMVVVLLVMVVVFSEHLLDHELFRPVCHPDDSQRSMLSWWTTNSFSTFGCHFKYGLKMTGILVGIIAFFFVCAQLQLLNLAIPLAMGMLLYQVRAGWMNMMLRLPLVLVLYGFNQSILYVLNHSERPEVSEGDNVRTTRLVAKAQRKRRWLLLHVLFPVASLVLSGVTSIVIACDAPQECVATGSQALASGWDLVADMLREAYHLKN</sequence>
<feature type="transmembrane region" description="Helical" evidence="2">
    <location>
        <begin position="334"/>
        <end position="357"/>
    </location>
</feature>
<accession>A0AAV2YPB6</accession>
<dbReference type="AlphaFoldDB" id="A0AAV2YPB6"/>
<keyword evidence="2" id="KW-0812">Transmembrane</keyword>
<proteinExistence type="predicted"/>
<protein>
    <submittedName>
        <fullName evidence="3">Uncharacterized protein</fullName>
    </submittedName>
</protein>